<dbReference type="SUPFAM" id="SSF57845">
    <property type="entry name" value="B-box zinc-binding domain"/>
    <property type="match status" value="1"/>
</dbReference>
<accession>A0A210PGP6</accession>
<dbReference type="AlphaFoldDB" id="A0A210PGP6"/>
<keyword evidence="1" id="KW-0863">Zinc-finger</keyword>
<dbReference type="GO" id="GO:0008270">
    <property type="term" value="F:zinc ion binding"/>
    <property type="evidence" value="ECO:0007669"/>
    <property type="project" value="UniProtKB-KW"/>
</dbReference>
<evidence type="ECO:0000313" key="3">
    <source>
        <dbReference type="EMBL" id="OWF35672.1"/>
    </source>
</evidence>
<proteinExistence type="predicted"/>
<dbReference type="InterPro" id="IPR047153">
    <property type="entry name" value="TRIM45/56/19-like"/>
</dbReference>
<evidence type="ECO:0000313" key="4">
    <source>
        <dbReference type="Proteomes" id="UP000242188"/>
    </source>
</evidence>
<name>A0A210PGP6_MIZYE</name>
<gene>
    <name evidence="3" type="ORF">KP79_PYT04882</name>
</gene>
<organism evidence="3 4">
    <name type="scientific">Mizuhopecten yessoensis</name>
    <name type="common">Japanese scallop</name>
    <name type="synonym">Patinopecten yessoensis</name>
    <dbReference type="NCBI Taxonomy" id="6573"/>
    <lineage>
        <taxon>Eukaryota</taxon>
        <taxon>Metazoa</taxon>
        <taxon>Spiralia</taxon>
        <taxon>Lophotrochozoa</taxon>
        <taxon>Mollusca</taxon>
        <taxon>Bivalvia</taxon>
        <taxon>Autobranchia</taxon>
        <taxon>Pteriomorphia</taxon>
        <taxon>Pectinida</taxon>
        <taxon>Pectinoidea</taxon>
        <taxon>Pectinidae</taxon>
        <taxon>Mizuhopecten</taxon>
    </lineage>
</organism>
<dbReference type="EMBL" id="NEDP02076713">
    <property type="protein sequence ID" value="OWF35672.1"/>
    <property type="molecule type" value="Genomic_DNA"/>
</dbReference>
<protein>
    <submittedName>
        <fullName evidence="3">Transcription intermediary factor 1-beta</fullName>
    </submittedName>
</protein>
<keyword evidence="4" id="KW-1185">Reference proteome</keyword>
<dbReference type="InterPro" id="IPR000315">
    <property type="entry name" value="Znf_B-box"/>
</dbReference>
<evidence type="ECO:0000256" key="1">
    <source>
        <dbReference type="PROSITE-ProRule" id="PRU00024"/>
    </source>
</evidence>
<keyword evidence="1" id="KW-0479">Metal-binding</keyword>
<dbReference type="PANTHER" id="PTHR25462:SF296">
    <property type="entry name" value="MEIOTIC P26, ISOFORM F"/>
    <property type="match status" value="1"/>
</dbReference>
<reference evidence="3 4" key="1">
    <citation type="journal article" date="2017" name="Nat. Ecol. Evol.">
        <title>Scallop genome provides insights into evolution of bilaterian karyotype and development.</title>
        <authorList>
            <person name="Wang S."/>
            <person name="Zhang J."/>
            <person name="Jiao W."/>
            <person name="Li J."/>
            <person name="Xun X."/>
            <person name="Sun Y."/>
            <person name="Guo X."/>
            <person name="Huan P."/>
            <person name="Dong B."/>
            <person name="Zhang L."/>
            <person name="Hu X."/>
            <person name="Sun X."/>
            <person name="Wang J."/>
            <person name="Zhao C."/>
            <person name="Wang Y."/>
            <person name="Wang D."/>
            <person name="Huang X."/>
            <person name="Wang R."/>
            <person name="Lv J."/>
            <person name="Li Y."/>
            <person name="Zhang Z."/>
            <person name="Liu B."/>
            <person name="Lu W."/>
            <person name="Hui Y."/>
            <person name="Liang J."/>
            <person name="Zhou Z."/>
            <person name="Hou R."/>
            <person name="Li X."/>
            <person name="Liu Y."/>
            <person name="Li H."/>
            <person name="Ning X."/>
            <person name="Lin Y."/>
            <person name="Zhao L."/>
            <person name="Xing Q."/>
            <person name="Dou J."/>
            <person name="Li Y."/>
            <person name="Mao J."/>
            <person name="Guo H."/>
            <person name="Dou H."/>
            <person name="Li T."/>
            <person name="Mu C."/>
            <person name="Jiang W."/>
            <person name="Fu Q."/>
            <person name="Fu X."/>
            <person name="Miao Y."/>
            <person name="Liu J."/>
            <person name="Yu Q."/>
            <person name="Li R."/>
            <person name="Liao H."/>
            <person name="Li X."/>
            <person name="Kong Y."/>
            <person name="Jiang Z."/>
            <person name="Chourrout D."/>
            <person name="Li R."/>
            <person name="Bao Z."/>
        </authorList>
    </citation>
    <scope>NUCLEOTIDE SEQUENCE [LARGE SCALE GENOMIC DNA]</scope>
    <source>
        <strain evidence="3 4">PY_sf001</strain>
    </source>
</reference>
<dbReference type="Proteomes" id="UP000242188">
    <property type="component" value="Unassembled WGS sequence"/>
</dbReference>
<comment type="caution">
    <text evidence="3">The sequence shown here is derived from an EMBL/GenBank/DDBJ whole genome shotgun (WGS) entry which is preliminary data.</text>
</comment>
<keyword evidence="1" id="KW-0862">Zinc</keyword>
<evidence type="ECO:0000259" key="2">
    <source>
        <dbReference type="PROSITE" id="PS50119"/>
    </source>
</evidence>
<dbReference type="Gene3D" id="3.30.160.60">
    <property type="entry name" value="Classic Zinc Finger"/>
    <property type="match status" value="1"/>
</dbReference>
<feature type="domain" description="B box-type" evidence="2">
    <location>
        <begin position="13"/>
        <end position="60"/>
    </location>
</feature>
<sequence length="271" mass="30854">MAGYSSVLSDQDSPTTTCALCDSQDNVNWYCNDCQDALCDRCKAAHTRGRKTRNDIVVSIGDANRQEDKPVPEVCKLHPGELCDMYCCDCDTLMCLMCFEQTHKQHNWKRFEDEFTARKQRLKEQMASLSAIIAHSENQRSEQHRANQSVIDNLDNNSVEVNFQRTKIKAEIDSIADAVLAELSSLEEEESAMHEKYCEKSEKKVEELTQLLEKMEMLNTSNVSRLEIDKLVSTTLTSCDEDEDVLPKLPNFVSGDVDHDNLRKMVGEFIP</sequence>
<dbReference type="OrthoDB" id="6162356at2759"/>
<dbReference type="PROSITE" id="PS50119">
    <property type="entry name" value="ZF_BBOX"/>
    <property type="match status" value="2"/>
</dbReference>
<dbReference type="PANTHER" id="PTHR25462">
    <property type="entry name" value="BONUS, ISOFORM C-RELATED"/>
    <property type="match status" value="1"/>
</dbReference>
<dbReference type="Pfam" id="PF00643">
    <property type="entry name" value="zf-B_box"/>
    <property type="match status" value="2"/>
</dbReference>
<feature type="domain" description="B box-type" evidence="2">
    <location>
        <begin position="74"/>
        <end position="111"/>
    </location>
</feature>
<dbReference type="SMART" id="SM00336">
    <property type="entry name" value="BBOX"/>
    <property type="match status" value="2"/>
</dbReference>